<keyword evidence="8 10" id="KW-1133">Transmembrane helix</keyword>
<feature type="transmembrane region" description="Helical" evidence="10">
    <location>
        <begin position="85"/>
        <end position="102"/>
    </location>
</feature>
<evidence type="ECO:0000313" key="11">
    <source>
        <dbReference type="EMBL" id="CBG40502.1"/>
    </source>
</evidence>
<keyword evidence="5" id="KW-0813">Transport</keyword>
<dbReference type="GO" id="GO:0034257">
    <property type="term" value="F:nicotinamide riboside transmembrane transporter activity"/>
    <property type="evidence" value="ECO:0007669"/>
    <property type="project" value="InterPro"/>
</dbReference>
<dbReference type="HOGENOM" id="CLU_076589_4_1_7"/>
<feature type="transmembrane region" description="Helical" evidence="10">
    <location>
        <begin position="148"/>
        <end position="165"/>
    </location>
</feature>
<dbReference type="eggNOG" id="COG3201">
    <property type="taxonomic scope" value="Bacteria"/>
</dbReference>
<accession>D3UJ27</accession>
<dbReference type="STRING" id="679897.HMU12480"/>
<evidence type="ECO:0000256" key="1">
    <source>
        <dbReference type="ARBA" id="ARBA00002672"/>
    </source>
</evidence>
<comment type="similarity">
    <text evidence="3">Belongs to the nicotinamide ribonucleoside (NR) uptake permease (TC 4.B.1) family.</text>
</comment>
<evidence type="ECO:0000256" key="2">
    <source>
        <dbReference type="ARBA" id="ARBA00004651"/>
    </source>
</evidence>
<dbReference type="PANTHER" id="PTHR36122">
    <property type="entry name" value="NICOTINAMIDE RIBOSIDE TRANSPORTER PNUC"/>
    <property type="match status" value="1"/>
</dbReference>
<evidence type="ECO:0000256" key="10">
    <source>
        <dbReference type="SAM" id="Phobius"/>
    </source>
</evidence>
<proteinExistence type="inferred from homology"/>
<feature type="transmembrane region" description="Helical" evidence="10">
    <location>
        <begin position="38"/>
        <end position="54"/>
    </location>
</feature>
<dbReference type="EMBL" id="FN555004">
    <property type="protein sequence ID" value="CBG40502.1"/>
    <property type="molecule type" value="Genomic_DNA"/>
</dbReference>
<comment type="subcellular location">
    <subcellularLocation>
        <location evidence="2">Cell membrane</location>
        <topology evidence="2">Multi-pass membrane protein</topology>
    </subcellularLocation>
</comment>
<dbReference type="InterPro" id="IPR006419">
    <property type="entry name" value="NMN_transpt_PnuC"/>
</dbReference>
<evidence type="ECO:0000313" key="12">
    <source>
        <dbReference type="Proteomes" id="UP000001522"/>
    </source>
</evidence>
<evidence type="ECO:0000256" key="7">
    <source>
        <dbReference type="ARBA" id="ARBA00022692"/>
    </source>
</evidence>
<dbReference type="Proteomes" id="UP000001522">
    <property type="component" value="Chromosome"/>
</dbReference>
<dbReference type="KEGG" id="hms:HMU12480"/>
<dbReference type="AlphaFoldDB" id="D3UJ27"/>
<reference evidence="11 12" key="1">
    <citation type="journal article" date="2010" name="BMC Genomics">
        <title>Comparative genomics and proteomics of Helicobacter mustelae, an ulcerogenic and carcinogenic gastric pathogen.</title>
        <authorList>
            <person name="O'Toole P.W."/>
            <person name="Snelling W.J."/>
            <person name="Canchaya C."/>
            <person name="Forde B.M."/>
            <person name="Hardie K.R."/>
            <person name="Josenhans C."/>
            <person name="Graham R.L.J."/>
            <person name="McMullan G."/>
            <person name="Parkhill J."/>
            <person name="Belda E."/>
            <person name="Bentley S.D."/>
        </authorList>
    </citation>
    <scope>NUCLEOTIDE SEQUENCE [LARGE SCALE GENOMIC DNA]</scope>
    <source>
        <strain evidence="12">ATCC 43772 / LMG 18044 / NCTC 12198 / 12198</strain>
    </source>
</reference>
<feature type="transmembrane region" description="Helical" evidence="10">
    <location>
        <begin position="12"/>
        <end position="32"/>
    </location>
</feature>
<dbReference type="RefSeq" id="WP_013023570.1">
    <property type="nucleotide sequence ID" value="NC_013949.1"/>
</dbReference>
<organism evidence="11 12">
    <name type="scientific">Helicobacter mustelae (strain ATCC 43772 / CCUG 25715 / CIP 103759 / LMG 18044 / NCTC 12198 / R85-136P)</name>
    <name type="common">Campylobacter mustelae</name>
    <dbReference type="NCBI Taxonomy" id="679897"/>
    <lineage>
        <taxon>Bacteria</taxon>
        <taxon>Pseudomonadati</taxon>
        <taxon>Campylobacterota</taxon>
        <taxon>Epsilonproteobacteria</taxon>
        <taxon>Campylobacterales</taxon>
        <taxon>Helicobacteraceae</taxon>
        <taxon>Helicobacter</taxon>
    </lineage>
</organism>
<feature type="transmembrane region" description="Helical" evidence="10">
    <location>
        <begin position="198"/>
        <end position="217"/>
    </location>
</feature>
<evidence type="ECO:0000256" key="5">
    <source>
        <dbReference type="ARBA" id="ARBA00022448"/>
    </source>
</evidence>
<feature type="transmembrane region" description="Helical" evidence="10">
    <location>
        <begin position="122"/>
        <end position="142"/>
    </location>
</feature>
<keyword evidence="6" id="KW-1003">Cell membrane</keyword>
<protein>
    <recommendedName>
        <fullName evidence="4">Nicotinamide riboside transporter PnuC</fullName>
    </recommendedName>
</protein>
<dbReference type="GO" id="GO:0005886">
    <property type="term" value="C:plasma membrane"/>
    <property type="evidence" value="ECO:0007669"/>
    <property type="project" value="UniProtKB-SubCell"/>
</dbReference>
<name>D3UJ27_HELM1</name>
<evidence type="ECO:0000256" key="3">
    <source>
        <dbReference type="ARBA" id="ARBA00006669"/>
    </source>
</evidence>
<feature type="transmembrane region" description="Helical" evidence="10">
    <location>
        <begin position="174"/>
        <end position="192"/>
    </location>
</feature>
<evidence type="ECO:0000256" key="6">
    <source>
        <dbReference type="ARBA" id="ARBA00022475"/>
    </source>
</evidence>
<dbReference type="PANTHER" id="PTHR36122:SF2">
    <property type="entry name" value="NICOTINAMIDE RIBOSIDE TRANSPORTER PNUC"/>
    <property type="match status" value="1"/>
</dbReference>
<dbReference type="Pfam" id="PF04973">
    <property type="entry name" value="NMN_transporter"/>
    <property type="match status" value="1"/>
</dbReference>
<sequence>MRNFLRYQFANLSASFWGVLFLCCACVLVFGIYSQDHVLNLIGAILGVLFAFFAGAGKPICFIFGIFYSVLMIFITFEAKLYIELWLNLFYLPINVIALTLWQKNLNDEKKRVRVHKLTPTALLLVLVGIAILSIALWQIGVAFHAEFALLNSITTVLQIVAFILQTQRYAQHYWLVTLANLIMVYIWLKISLGDFKFIFQFLNSLVFLGIGIYYALQWYKIASEKES</sequence>
<dbReference type="NCBIfam" id="TIGR01528">
    <property type="entry name" value="NMN_trans_PnuC"/>
    <property type="match status" value="1"/>
</dbReference>
<evidence type="ECO:0000256" key="8">
    <source>
        <dbReference type="ARBA" id="ARBA00022989"/>
    </source>
</evidence>
<keyword evidence="9 10" id="KW-0472">Membrane</keyword>
<keyword evidence="12" id="KW-1185">Reference proteome</keyword>
<keyword evidence="7 10" id="KW-0812">Transmembrane</keyword>
<comment type="function">
    <text evidence="1">Required for nicotinamide riboside transport across the inner membrane.</text>
</comment>
<evidence type="ECO:0000256" key="4">
    <source>
        <dbReference type="ARBA" id="ARBA00017522"/>
    </source>
</evidence>
<gene>
    <name evidence="11" type="primary">pnuC</name>
    <name evidence="11" type="ordered locus">HMU12480</name>
</gene>
<evidence type="ECO:0000256" key="9">
    <source>
        <dbReference type="ARBA" id="ARBA00023136"/>
    </source>
</evidence>
<feature type="transmembrane region" description="Helical" evidence="10">
    <location>
        <begin position="61"/>
        <end position="79"/>
    </location>
</feature>